<name>A0A5N6KI98_MONLA</name>
<proteinExistence type="predicted"/>
<evidence type="ECO:0000313" key="1">
    <source>
        <dbReference type="EMBL" id="KAB8303432.1"/>
    </source>
</evidence>
<protein>
    <submittedName>
        <fullName evidence="1">Uncharacterized protein</fullName>
    </submittedName>
</protein>
<evidence type="ECO:0000313" key="2">
    <source>
        <dbReference type="Proteomes" id="UP000326757"/>
    </source>
</evidence>
<reference evidence="1 2" key="1">
    <citation type="submission" date="2019-06" db="EMBL/GenBank/DDBJ databases">
        <title>Genome Sequence of the Brown Rot Fungal Pathogen Monilinia laxa.</title>
        <authorList>
            <person name="De Miccolis Angelini R.M."/>
            <person name="Landi L."/>
            <person name="Abate D."/>
            <person name="Pollastro S."/>
            <person name="Romanazzi G."/>
            <person name="Faretra F."/>
        </authorList>
    </citation>
    <scope>NUCLEOTIDE SEQUENCE [LARGE SCALE GENOMIC DNA]</scope>
    <source>
        <strain evidence="1 2">Mlax316</strain>
    </source>
</reference>
<sequence>MRHAIYLEDDFPFILVDVNVLCNSLICPELIHLHTTPFLKISQYSNIKALHGYMLYLTDSISILSNHSSIQFLGTASQKDHHRFTNTDICWHHSLSCSRSTSVLRTLTTYLKEPHF</sequence>
<gene>
    <name evidence="1" type="ORF">EYC80_004858</name>
</gene>
<accession>A0A5N6KI98</accession>
<keyword evidence="2" id="KW-1185">Reference proteome</keyword>
<dbReference type="Proteomes" id="UP000326757">
    <property type="component" value="Unassembled WGS sequence"/>
</dbReference>
<comment type="caution">
    <text evidence="1">The sequence shown here is derived from an EMBL/GenBank/DDBJ whole genome shotgun (WGS) entry which is preliminary data.</text>
</comment>
<dbReference type="AlphaFoldDB" id="A0A5N6KI98"/>
<dbReference type="EMBL" id="VIGI01000002">
    <property type="protein sequence ID" value="KAB8303432.1"/>
    <property type="molecule type" value="Genomic_DNA"/>
</dbReference>
<organism evidence="1 2">
    <name type="scientific">Monilinia laxa</name>
    <name type="common">Brown rot fungus</name>
    <name type="synonym">Sclerotinia laxa</name>
    <dbReference type="NCBI Taxonomy" id="61186"/>
    <lineage>
        <taxon>Eukaryota</taxon>
        <taxon>Fungi</taxon>
        <taxon>Dikarya</taxon>
        <taxon>Ascomycota</taxon>
        <taxon>Pezizomycotina</taxon>
        <taxon>Leotiomycetes</taxon>
        <taxon>Helotiales</taxon>
        <taxon>Sclerotiniaceae</taxon>
        <taxon>Monilinia</taxon>
    </lineage>
</organism>